<evidence type="ECO:0000256" key="1">
    <source>
        <dbReference type="SAM" id="MobiDB-lite"/>
    </source>
</evidence>
<feature type="compositionally biased region" description="Basic and acidic residues" evidence="1">
    <location>
        <begin position="27"/>
        <end position="37"/>
    </location>
</feature>
<dbReference type="Proteomes" id="UP000287651">
    <property type="component" value="Unassembled WGS sequence"/>
</dbReference>
<dbReference type="AlphaFoldDB" id="A0A427AQG3"/>
<dbReference type="EMBL" id="AMZH03001672">
    <property type="protein sequence ID" value="RRT78456.1"/>
    <property type="molecule type" value="Genomic_DNA"/>
</dbReference>
<accession>A0A427AQG3</accession>
<proteinExistence type="predicted"/>
<protein>
    <submittedName>
        <fullName evidence="2">Uncharacterized protein</fullName>
    </submittedName>
</protein>
<feature type="compositionally biased region" description="Basic and acidic residues" evidence="1">
    <location>
        <begin position="63"/>
        <end position="77"/>
    </location>
</feature>
<feature type="region of interest" description="Disordered" evidence="1">
    <location>
        <begin position="1"/>
        <end position="100"/>
    </location>
</feature>
<evidence type="ECO:0000313" key="2">
    <source>
        <dbReference type="EMBL" id="RRT78456.1"/>
    </source>
</evidence>
<gene>
    <name evidence="2" type="ORF">B296_00023388</name>
</gene>
<organism evidence="2 3">
    <name type="scientific">Ensete ventricosum</name>
    <name type="common">Abyssinian banana</name>
    <name type="synonym">Musa ensete</name>
    <dbReference type="NCBI Taxonomy" id="4639"/>
    <lineage>
        <taxon>Eukaryota</taxon>
        <taxon>Viridiplantae</taxon>
        <taxon>Streptophyta</taxon>
        <taxon>Embryophyta</taxon>
        <taxon>Tracheophyta</taxon>
        <taxon>Spermatophyta</taxon>
        <taxon>Magnoliopsida</taxon>
        <taxon>Liliopsida</taxon>
        <taxon>Zingiberales</taxon>
        <taxon>Musaceae</taxon>
        <taxon>Ensete</taxon>
    </lineage>
</organism>
<evidence type="ECO:0000313" key="3">
    <source>
        <dbReference type="Proteomes" id="UP000287651"/>
    </source>
</evidence>
<comment type="caution">
    <text evidence="2">The sequence shown here is derived from an EMBL/GenBank/DDBJ whole genome shotgun (WGS) entry which is preliminary data.</text>
</comment>
<name>A0A427AQG3_ENSVE</name>
<sequence>MPSTPWTAGAEVVRHFQRPIAPPAMEESLREPMRGDESDAGGYSWDRRGRWKGGRGWGEPPSEEFKSKARAASERRARQILSDQIEPNGAGSIRVMQRNL</sequence>
<reference evidence="2 3" key="1">
    <citation type="journal article" date="2014" name="Agronomy (Basel)">
        <title>A Draft Genome Sequence for Ensete ventricosum, the Drought-Tolerant Tree Against Hunger.</title>
        <authorList>
            <person name="Harrison J."/>
            <person name="Moore K.A."/>
            <person name="Paszkiewicz K."/>
            <person name="Jones T."/>
            <person name="Grant M."/>
            <person name="Ambacheew D."/>
            <person name="Muzemil S."/>
            <person name="Studholme D.J."/>
        </authorList>
    </citation>
    <scope>NUCLEOTIDE SEQUENCE [LARGE SCALE GENOMIC DNA]</scope>
</reference>